<gene>
    <name evidence="9" type="ORF">P5G62_016290</name>
</gene>
<dbReference type="SUPFAM" id="SSF102114">
    <property type="entry name" value="Radical SAM enzymes"/>
    <property type="match status" value="1"/>
</dbReference>
<comment type="cofactor">
    <cofactor evidence="1">
        <name>[4Fe-4S] cluster</name>
        <dbReference type="ChEBI" id="CHEBI:49883"/>
    </cofactor>
</comment>
<evidence type="ECO:0000256" key="5">
    <source>
        <dbReference type="ARBA" id="ARBA00023004"/>
    </source>
</evidence>
<dbReference type="InterPro" id="IPR047207">
    <property type="entry name" value="SPASM_anSME"/>
</dbReference>
<evidence type="ECO:0000256" key="7">
    <source>
        <dbReference type="ARBA" id="ARBA00023601"/>
    </source>
</evidence>
<keyword evidence="10" id="KW-1185">Reference proteome</keyword>
<dbReference type="CDD" id="cd01335">
    <property type="entry name" value="Radical_SAM"/>
    <property type="match status" value="1"/>
</dbReference>
<evidence type="ECO:0000256" key="2">
    <source>
        <dbReference type="ARBA" id="ARBA00022485"/>
    </source>
</evidence>
<dbReference type="NCBIfam" id="NF010308">
    <property type="entry name" value="PRK13745.1"/>
    <property type="match status" value="1"/>
</dbReference>
<dbReference type="SFLD" id="SFLDG01386">
    <property type="entry name" value="main_SPASM_domain-containing"/>
    <property type="match status" value="1"/>
</dbReference>
<comment type="caution">
    <text evidence="9">The sequence shown here is derived from an EMBL/GenBank/DDBJ whole genome shotgun (WGS) entry which is preliminary data.</text>
</comment>
<dbReference type="InterPro" id="IPR023867">
    <property type="entry name" value="Sulphatase_maturase_rSAM"/>
</dbReference>
<evidence type="ECO:0000256" key="6">
    <source>
        <dbReference type="ARBA" id="ARBA00023014"/>
    </source>
</evidence>
<dbReference type="SFLD" id="SFLDF00285">
    <property type="entry name" value="anaerobic_Ser-type_sulfatase-m"/>
    <property type="match status" value="1"/>
</dbReference>
<name>A0ABV4YVT0_9BACI</name>
<evidence type="ECO:0000259" key="8">
    <source>
        <dbReference type="PROSITE" id="PS51918"/>
    </source>
</evidence>
<dbReference type="Pfam" id="PF04055">
    <property type="entry name" value="Radical_SAM"/>
    <property type="match status" value="1"/>
</dbReference>
<dbReference type="InterPro" id="IPR023885">
    <property type="entry name" value="4Fe4S-binding_SPASM_dom"/>
</dbReference>
<dbReference type="InterPro" id="IPR013785">
    <property type="entry name" value="Aldolase_TIM"/>
</dbReference>
<keyword evidence="6" id="KW-0411">Iron-sulfur</keyword>
<reference evidence="9 10" key="1">
    <citation type="submission" date="2024-05" db="EMBL/GenBank/DDBJ databases">
        <authorList>
            <person name="Venkateswaran K."/>
        </authorList>
    </citation>
    <scope>NUCLEOTIDE SEQUENCE [LARGE SCALE GENOMIC DNA]</scope>
    <source>
        <strain evidence="9 10">179-C4-2-HS</strain>
    </source>
</reference>
<dbReference type="Gene3D" id="3.20.20.70">
    <property type="entry name" value="Aldolase class I"/>
    <property type="match status" value="1"/>
</dbReference>
<dbReference type="PANTHER" id="PTHR43273:SF3">
    <property type="entry name" value="ANAEROBIC SULFATASE-MATURATING ENZYME HOMOLOG ASLB-RELATED"/>
    <property type="match status" value="1"/>
</dbReference>
<proteinExistence type="inferred from homology"/>
<dbReference type="EMBL" id="JAROBZ020000001">
    <property type="protein sequence ID" value="MFB3168678.1"/>
    <property type="molecule type" value="Genomic_DNA"/>
</dbReference>
<evidence type="ECO:0000256" key="1">
    <source>
        <dbReference type="ARBA" id="ARBA00001966"/>
    </source>
</evidence>
<keyword evidence="2" id="KW-0004">4Fe-4S</keyword>
<sequence length="419" mass="48159">MEKKITQTKGFHILAKPSGPICNLDCHYCFYTEKEAFFTGTSKFRMSEEIIEVFISQYIKSQDVDEIPFVWQGGEPTLMGLEFYKRVIELQKKYGTGKRITNSLQTNGTLLTEEWCKFLADHNFLVGLSLDGPESIHDRYRVDRGGKPTFHKVLNALHLLKKYNVSFNVLVCVTKNSSMHPLEIYNFFKKEGVEFIQFIPIVERLPDTEAIKLGLRHATPPSVIQEEGQKAVSDWTVDSEEYGDFLIAIFDEWVRKDVGKIHVMNFEHALTSWLGLPATTCFFAETCGRAGIVEHNGDVYSCDHFMYPEYKLGNIFDDAFNEMIDSNKQRAFGENKKSSLPKYCQSCEVRFACNGECPKQRFLLTPDGEPGLNYLCAGYKKYFHHIHKYMKVMVQLIENGLPAAEVMEVIKKPLIVKRR</sequence>
<dbReference type="NCBIfam" id="TIGR04085">
    <property type="entry name" value="rSAM_more_4Fe4S"/>
    <property type="match status" value="1"/>
</dbReference>
<dbReference type="NCBIfam" id="TIGR03942">
    <property type="entry name" value="sulfatase_rSAM"/>
    <property type="match status" value="1"/>
</dbReference>
<dbReference type="CDD" id="cd21120">
    <property type="entry name" value="SPASM_anSME"/>
    <property type="match status" value="1"/>
</dbReference>
<dbReference type="SFLD" id="SFLDS00029">
    <property type="entry name" value="Radical_SAM"/>
    <property type="match status" value="1"/>
</dbReference>
<evidence type="ECO:0000313" key="9">
    <source>
        <dbReference type="EMBL" id="MFB3168678.1"/>
    </source>
</evidence>
<dbReference type="InterPro" id="IPR058240">
    <property type="entry name" value="rSAM_sf"/>
</dbReference>
<dbReference type="Pfam" id="PF13186">
    <property type="entry name" value="SPASM"/>
    <property type="match status" value="1"/>
</dbReference>
<organism evidence="9 10">
    <name type="scientific">Neobacillus driksii</name>
    <dbReference type="NCBI Taxonomy" id="3035913"/>
    <lineage>
        <taxon>Bacteria</taxon>
        <taxon>Bacillati</taxon>
        <taxon>Bacillota</taxon>
        <taxon>Bacilli</taxon>
        <taxon>Bacillales</taxon>
        <taxon>Bacillaceae</taxon>
        <taxon>Neobacillus</taxon>
    </lineage>
</organism>
<dbReference type="Proteomes" id="UP001241748">
    <property type="component" value="Unassembled WGS sequence"/>
</dbReference>
<evidence type="ECO:0000256" key="3">
    <source>
        <dbReference type="ARBA" id="ARBA00022691"/>
    </source>
</evidence>
<dbReference type="SFLD" id="SFLDG01067">
    <property type="entry name" value="SPASM/twitch_domain_containing"/>
    <property type="match status" value="1"/>
</dbReference>
<dbReference type="PROSITE" id="PS51918">
    <property type="entry name" value="RADICAL_SAM"/>
    <property type="match status" value="1"/>
</dbReference>
<feature type="domain" description="Radical SAM core" evidence="8">
    <location>
        <begin position="7"/>
        <end position="230"/>
    </location>
</feature>
<comment type="similarity">
    <text evidence="7">Belongs to the radical SAM superfamily. Anaerobic sulfatase-maturating enzyme family.</text>
</comment>
<keyword evidence="4" id="KW-0479">Metal-binding</keyword>
<dbReference type="SFLD" id="SFLDG01072">
    <property type="entry name" value="dehydrogenase_like"/>
    <property type="match status" value="1"/>
</dbReference>
<dbReference type="SFLD" id="SFLDG01384">
    <property type="entry name" value="thioether_bond_formation_requi"/>
    <property type="match status" value="1"/>
</dbReference>
<keyword evidence="5" id="KW-0408">Iron</keyword>
<dbReference type="PANTHER" id="PTHR43273">
    <property type="entry name" value="ANAEROBIC SULFATASE-MATURATING ENZYME HOMOLOG ASLB-RELATED"/>
    <property type="match status" value="1"/>
</dbReference>
<dbReference type="RefSeq" id="WP_306072786.1">
    <property type="nucleotide sequence ID" value="NZ_JAROBZ020000001.1"/>
</dbReference>
<dbReference type="InterPro" id="IPR007197">
    <property type="entry name" value="rSAM"/>
</dbReference>
<dbReference type="InterPro" id="IPR034491">
    <property type="entry name" value="Anaerob_Ser_sulfatase-maturase"/>
</dbReference>
<protein>
    <submittedName>
        <fullName evidence="9">Anaerobic sulfatase maturase</fullName>
    </submittedName>
</protein>
<accession>A0ABV4YVT0</accession>
<keyword evidence="3" id="KW-0949">S-adenosyl-L-methionine</keyword>
<evidence type="ECO:0000313" key="10">
    <source>
        <dbReference type="Proteomes" id="UP001241748"/>
    </source>
</evidence>
<evidence type="ECO:0000256" key="4">
    <source>
        <dbReference type="ARBA" id="ARBA00022723"/>
    </source>
</evidence>